<gene>
    <name evidence="2" type="ORF">MSUIS_00810</name>
</gene>
<organism evidence="2 3">
    <name type="scientific">Mycoplasma suis (strain KI_3806)</name>
    <dbReference type="NCBI Taxonomy" id="708248"/>
    <lineage>
        <taxon>Bacteria</taxon>
        <taxon>Bacillati</taxon>
        <taxon>Mycoplasmatota</taxon>
        <taxon>Mollicutes</taxon>
        <taxon>Mycoplasmataceae</taxon>
        <taxon>Mycoplasma</taxon>
    </lineage>
</organism>
<proteinExistence type="predicted"/>
<dbReference type="EMBL" id="FQ790233">
    <property type="protein sequence ID" value="CBZ40174.1"/>
    <property type="molecule type" value="Genomic_DNA"/>
</dbReference>
<protein>
    <submittedName>
        <fullName evidence="2">Uncharacterized protein</fullName>
    </submittedName>
</protein>
<reference evidence="2 3" key="1">
    <citation type="journal article" date="2011" name="J. Bacteriol.">
        <title>Complete genome sequence of the hemotrophic Mycoplasma suis strain KI3806.</title>
        <authorList>
            <person name="Oehlerking J."/>
            <person name="Kube M."/>
            <person name="Felder K.M."/>
            <person name="Matter D."/>
            <person name="Wittenbrink M.M."/>
            <person name="Schwarzenbach S."/>
            <person name="Kramer M.M."/>
            <person name="Hoelzle K."/>
            <person name="Hoelzle L.E."/>
        </authorList>
    </citation>
    <scope>NUCLEOTIDE SEQUENCE [LARGE SCALE GENOMIC DNA]</scope>
    <source>
        <strain evidence="3">KI_3806</strain>
    </source>
</reference>
<feature type="compositionally biased region" description="Basic and acidic residues" evidence="1">
    <location>
        <begin position="39"/>
        <end position="61"/>
    </location>
</feature>
<dbReference type="Proteomes" id="UP000008645">
    <property type="component" value="Chromosome"/>
</dbReference>
<accession>F0V2V2</accession>
<dbReference type="AlphaFoldDB" id="F0V2V2"/>
<dbReference type="RefSeq" id="WP_013608786.1">
    <property type="nucleotide sequence ID" value="NC_015153.1"/>
</dbReference>
<feature type="compositionally biased region" description="Polar residues" evidence="1">
    <location>
        <begin position="137"/>
        <end position="146"/>
    </location>
</feature>
<name>F0V2V2_MYCS3</name>
<feature type="region of interest" description="Disordered" evidence="1">
    <location>
        <begin position="158"/>
        <end position="205"/>
    </location>
</feature>
<feature type="compositionally biased region" description="Basic and acidic residues" evidence="1">
    <location>
        <begin position="71"/>
        <end position="108"/>
    </location>
</feature>
<evidence type="ECO:0000313" key="3">
    <source>
        <dbReference type="Proteomes" id="UP000008645"/>
    </source>
</evidence>
<evidence type="ECO:0000256" key="1">
    <source>
        <dbReference type="SAM" id="MobiDB-lite"/>
    </source>
</evidence>
<evidence type="ECO:0000313" key="2">
    <source>
        <dbReference type="EMBL" id="CBZ40174.1"/>
    </source>
</evidence>
<feature type="compositionally biased region" description="Low complexity" evidence="1">
    <location>
        <begin position="117"/>
        <end position="128"/>
    </location>
</feature>
<dbReference type="KEGG" id="msk:MSUIS_00810"/>
<sequence length="341" mass="37212">MFCLATWTKIAIAVVSFGGAAGGTYFLKGAGSNIFSEKSLSDKKDTEITPKTEDSGSRQKEIIGGSSEQQIEQRKQINEGEVNQKSDVHAEEKETEKTSPLTEDKNSGEETSEDISSEIPSISTSSDGNSPRETDSLSEQGQLGNNVDFSRGVIATELTETSQQQTINQDDSSLRVQSDESQISNGNYSGRRSESKIFGEGNSPDSQISGEYMLLSGNSSSDEGMGNICSKITSGIGEYTTNEECQRMVNENLKESEEDKKNVRIWLKTGNKKHAEKILKVLEVNNSGDKWFEGENPIKVTFSIFGNLTCKLSEVNRETNNQEVTVSCLLATTDNLAETST</sequence>
<feature type="region of interest" description="Disordered" evidence="1">
    <location>
        <begin position="39"/>
        <end position="146"/>
    </location>
</feature>
<dbReference type="HOGENOM" id="CLU_067788_0_0_14"/>
<feature type="compositionally biased region" description="Polar residues" evidence="1">
    <location>
        <begin position="158"/>
        <end position="190"/>
    </location>
</feature>